<organism evidence="1 2">
    <name type="scientific">Paenibacillus donghaensis</name>
    <dbReference type="NCBI Taxonomy" id="414771"/>
    <lineage>
        <taxon>Bacteria</taxon>
        <taxon>Bacillati</taxon>
        <taxon>Bacillota</taxon>
        <taxon>Bacilli</taxon>
        <taxon>Bacillales</taxon>
        <taxon>Paenibacillaceae</taxon>
        <taxon>Paenibacillus</taxon>
    </lineage>
</organism>
<dbReference type="RefSeq" id="WP_087918140.1">
    <property type="nucleotide sequence ID" value="NZ_CP021780.1"/>
</dbReference>
<evidence type="ECO:0000313" key="1">
    <source>
        <dbReference type="EMBL" id="ASA24154.1"/>
    </source>
</evidence>
<proteinExistence type="predicted"/>
<sequence>MERDSKYLLDYGHDGKDQAWKPFCSTRCRFFACCTGRGGFCASVERRELLTEAQLVKDVRILESAEAYSTESSAAKTLPGASSALLFWKFPGGLGHVQPWRRRLWELKK</sequence>
<dbReference type="AlphaFoldDB" id="A0A2Z2KDS1"/>
<reference evidence="1 2" key="1">
    <citation type="submission" date="2017-06" db="EMBL/GenBank/DDBJ databases">
        <title>Complete genome sequence of Paenibacillus donghaensis KCTC 13049T isolated from East Sea sediment, South Korea.</title>
        <authorList>
            <person name="Jung B.K."/>
            <person name="Hong S.-J."/>
            <person name="Shin J.-H."/>
        </authorList>
    </citation>
    <scope>NUCLEOTIDE SEQUENCE [LARGE SCALE GENOMIC DNA]</scope>
    <source>
        <strain evidence="1 2">KCTC 13049</strain>
    </source>
</reference>
<dbReference type="Proteomes" id="UP000249890">
    <property type="component" value="Chromosome"/>
</dbReference>
<dbReference type="EMBL" id="CP021780">
    <property type="protein sequence ID" value="ASA24154.1"/>
    <property type="molecule type" value="Genomic_DNA"/>
</dbReference>
<gene>
    <name evidence="1" type="ORF">B9T62_27325</name>
</gene>
<protein>
    <submittedName>
        <fullName evidence="1">Uncharacterized protein</fullName>
    </submittedName>
</protein>
<accession>A0A2Z2KDS1</accession>
<keyword evidence="2" id="KW-1185">Reference proteome</keyword>
<dbReference type="OrthoDB" id="2622553at2"/>
<name>A0A2Z2KDS1_9BACL</name>
<evidence type="ECO:0000313" key="2">
    <source>
        <dbReference type="Proteomes" id="UP000249890"/>
    </source>
</evidence>
<dbReference type="KEGG" id="pdh:B9T62_27325"/>